<gene>
    <name evidence="2" type="ORF">OHC33_003739</name>
</gene>
<dbReference type="Proteomes" id="UP001316803">
    <property type="component" value="Unassembled WGS sequence"/>
</dbReference>
<reference evidence="2 3" key="1">
    <citation type="submission" date="2022-12" db="EMBL/GenBank/DDBJ databases">
        <title>Genomic features and morphological characterization of a novel Knufia sp. strain isolated from spacecraft assembly facility.</title>
        <authorList>
            <person name="Teixeira M."/>
            <person name="Chander A.M."/>
            <person name="Stajich J.E."/>
            <person name="Venkateswaran K."/>
        </authorList>
    </citation>
    <scope>NUCLEOTIDE SEQUENCE [LARGE SCALE GENOMIC DNA]</scope>
    <source>
        <strain evidence="2 3">FJI-L2-BK-P2</strain>
    </source>
</reference>
<comment type="caution">
    <text evidence="2">The sequence shown here is derived from an EMBL/GenBank/DDBJ whole genome shotgun (WGS) entry which is preliminary data.</text>
</comment>
<accession>A0AAN8EIZ9</accession>
<keyword evidence="3" id="KW-1185">Reference proteome</keyword>
<protein>
    <submittedName>
        <fullName evidence="2">Uncharacterized protein</fullName>
    </submittedName>
</protein>
<dbReference type="EMBL" id="JAKLMC020000007">
    <property type="protein sequence ID" value="KAK5955060.1"/>
    <property type="molecule type" value="Genomic_DNA"/>
</dbReference>
<proteinExistence type="predicted"/>
<organism evidence="2 3">
    <name type="scientific">Knufia fluminis</name>
    <dbReference type="NCBI Taxonomy" id="191047"/>
    <lineage>
        <taxon>Eukaryota</taxon>
        <taxon>Fungi</taxon>
        <taxon>Dikarya</taxon>
        <taxon>Ascomycota</taxon>
        <taxon>Pezizomycotina</taxon>
        <taxon>Eurotiomycetes</taxon>
        <taxon>Chaetothyriomycetidae</taxon>
        <taxon>Chaetothyriales</taxon>
        <taxon>Trichomeriaceae</taxon>
        <taxon>Knufia</taxon>
    </lineage>
</organism>
<evidence type="ECO:0000313" key="2">
    <source>
        <dbReference type="EMBL" id="KAK5955060.1"/>
    </source>
</evidence>
<evidence type="ECO:0000256" key="1">
    <source>
        <dbReference type="SAM" id="SignalP"/>
    </source>
</evidence>
<dbReference type="AlphaFoldDB" id="A0AAN8EIZ9"/>
<name>A0AAN8EIZ9_9EURO</name>
<feature type="signal peptide" evidence="1">
    <location>
        <begin position="1"/>
        <end position="20"/>
    </location>
</feature>
<keyword evidence="1" id="KW-0732">Signal</keyword>
<feature type="chain" id="PRO_5042875677" evidence="1">
    <location>
        <begin position="21"/>
        <end position="148"/>
    </location>
</feature>
<evidence type="ECO:0000313" key="3">
    <source>
        <dbReference type="Proteomes" id="UP001316803"/>
    </source>
</evidence>
<sequence length="148" mass="16283">MLLRQLTLIALAAAPALVSAGFDDIVYATSDAQSADTHYIEVQENKCLPLEDSDRTGDNGSRFWINKSKIMCTLYVDTECKDSAQGKDAVIMSNAMERGGPEYTIGSGYRAYPWDGFEGTFRAIMCVEDCMVKYGAAACYEMDKEKNG</sequence>